<dbReference type="InterPro" id="IPR027417">
    <property type="entry name" value="P-loop_NTPase"/>
</dbReference>
<name>A0A9D9HMV3_9SPIR</name>
<dbReference type="GO" id="GO:0005524">
    <property type="term" value="F:ATP binding"/>
    <property type="evidence" value="ECO:0007669"/>
    <property type="project" value="UniProtKB-KW"/>
</dbReference>
<dbReference type="GO" id="GO:0046872">
    <property type="term" value="F:metal ion binding"/>
    <property type="evidence" value="ECO:0007669"/>
    <property type="project" value="UniProtKB-KW"/>
</dbReference>
<dbReference type="Proteomes" id="UP000823638">
    <property type="component" value="Unassembled WGS sequence"/>
</dbReference>
<evidence type="ECO:0000313" key="12">
    <source>
        <dbReference type="Proteomes" id="UP000823638"/>
    </source>
</evidence>
<dbReference type="GO" id="GO:0002949">
    <property type="term" value="P:tRNA threonylcarbamoyladenosine modification"/>
    <property type="evidence" value="ECO:0007669"/>
    <property type="project" value="InterPro"/>
</dbReference>
<evidence type="ECO:0000256" key="6">
    <source>
        <dbReference type="ARBA" id="ARBA00022723"/>
    </source>
</evidence>
<keyword evidence="5" id="KW-0819">tRNA processing</keyword>
<keyword evidence="8" id="KW-0067">ATP-binding</keyword>
<dbReference type="InterPro" id="IPR003442">
    <property type="entry name" value="T6A_TsaE"/>
</dbReference>
<evidence type="ECO:0000256" key="5">
    <source>
        <dbReference type="ARBA" id="ARBA00022694"/>
    </source>
</evidence>
<comment type="similarity">
    <text evidence="2">Belongs to the TsaE family.</text>
</comment>
<dbReference type="AlphaFoldDB" id="A0A9D9HMV3"/>
<reference evidence="11" key="1">
    <citation type="submission" date="2020-10" db="EMBL/GenBank/DDBJ databases">
        <authorList>
            <person name="Gilroy R."/>
        </authorList>
    </citation>
    <scope>NUCLEOTIDE SEQUENCE</scope>
    <source>
        <strain evidence="11">10532</strain>
    </source>
</reference>
<sequence length="142" mass="15763">MTVFTKSRDETIKLGEEIGKRVQPGDVIAMEGTLASGKTTLTKGIAIGLSVEESVTSPTFTLVSEYYGRLTLYHVDVYRLDSPEDFINIGGEDMLYGNGITIIEWSEKIRNLIPSSAIKIVMNITGPESRKIEIENWNYGDL</sequence>
<accession>A0A9D9HMV3</accession>
<dbReference type="PANTHER" id="PTHR33540">
    <property type="entry name" value="TRNA THREONYLCARBAMOYLADENOSINE BIOSYNTHESIS PROTEIN TSAE"/>
    <property type="match status" value="1"/>
</dbReference>
<evidence type="ECO:0000256" key="1">
    <source>
        <dbReference type="ARBA" id="ARBA00004496"/>
    </source>
</evidence>
<dbReference type="GO" id="GO:0005737">
    <property type="term" value="C:cytoplasm"/>
    <property type="evidence" value="ECO:0007669"/>
    <property type="project" value="UniProtKB-SubCell"/>
</dbReference>
<evidence type="ECO:0000256" key="8">
    <source>
        <dbReference type="ARBA" id="ARBA00022840"/>
    </source>
</evidence>
<keyword evidence="7" id="KW-0547">Nucleotide-binding</keyword>
<evidence type="ECO:0000256" key="9">
    <source>
        <dbReference type="ARBA" id="ARBA00022842"/>
    </source>
</evidence>
<gene>
    <name evidence="11" type="primary">tsaE</name>
    <name evidence="11" type="ORF">IAA81_01095</name>
</gene>
<dbReference type="Pfam" id="PF02367">
    <property type="entry name" value="TsaE"/>
    <property type="match status" value="1"/>
</dbReference>
<keyword evidence="6" id="KW-0479">Metal-binding</keyword>
<dbReference type="SUPFAM" id="SSF52540">
    <property type="entry name" value="P-loop containing nucleoside triphosphate hydrolases"/>
    <property type="match status" value="1"/>
</dbReference>
<dbReference type="Gene3D" id="3.40.50.300">
    <property type="entry name" value="P-loop containing nucleotide triphosphate hydrolases"/>
    <property type="match status" value="1"/>
</dbReference>
<evidence type="ECO:0000256" key="4">
    <source>
        <dbReference type="ARBA" id="ARBA00022490"/>
    </source>
</evidence>
<dbReference type="EMBL" id="JADIMM010000018">
    <property type="protein sequence ID" value="MBO8456807.1"/>
    <property type="molecule type" value="Genomic_DNA"/>
</dbReference>
<dbReference type="PANTHER" id="PTHR33540:SF2">
    <property type="entry name" value="TRNA THREONYLCARBAMOYLADENOSINE BIOSYNTHESIS PROTEIN TSAE"/>
    <property type="match status" value="1"/>
</dbReference>
<evidence type="ECO:0000256" key="2">
    <source>
        <dbReference type="ARBA" id="ARBA00007599"/>
    </source>
</evidence>
<keyword evidence="4" id="KW-0963">Cytoplasm</keyword>
<evidence type="ECO:0000256" key="10">
    <source>
        <dbReference type="ARBA" id="ARBA00032441"/>
    </source>
</evidence>
<reference evidence="11" key="2">
    <citation type="journal article" date="2021" name="PeerJ">
        <title>Extensive microbial diversity within the chicken gut microbiome revealed by metagenomics and culture.</title>
        <authorList>
            <person name="Gilroy R."/>
            <person name="Ravi A."/>
            <person name="Getino M."/>
            <person name="Pursley I."/>
            <person name="Horton D.L."/>
            <person name="Alikhan N.F."/>
            <person name="Baker D."/>
            <person name="Gharbi K."/>
            <person name="Hall N."/>
            <person name="Watson M."/>
            <person name="Adriaenssens E.M."/>
            <person name="Foster-Nyarko E."/>
            <person name="Jarju S."/>
            <person name="Secka A."/>
            <person name="Antonio M."/>
            <person name="Oren A."/>
            <person name="Chaudhuri R.R."/>
            <person name="La Ragione R."/>
            <person name="Hildebrand F."/>
            <person name="Pallen M.J."/>
        </authorList>
    </citation>
    <scope>NUCLEOTIDE SEQUENCE</scope>
    <source>
        <strain evidence="11">10532</strain>
    </source>
</reference>
<comment type="subcellular location">
    <subcellularLocation>
        <location evidence="1">Cytoplasm</location>
    </subcellularLocation>
</comment>
<evidence type="ECO:0000313" key="11">
    <source>
        <dbReference type="EMBL" id="MBO8456807.1"/>
    </source>
</evidence>
<dbReference type="NCBIfam" id="TIGR00150">
    <property type="entry name" value="T6A_YjeE"/>
    <property type="match status" value="1"/>
</dbReference>
<proteinExistence type="inferred from homology"/>
<keyword evidence="9" id="KW-0460">Magnesium</keyword>
<evidence type="ECO:0000256" key="7">
    <source>
        <dbReference type="ARBA" id="ARBA00022741"/>
    </source>
</evidence>
<protein>
    <recommendedName>
        <fullName evidence="3">tRNA threonylcarbamoyladenosine biosynthesis protein TsaE</fullName>
    </recommendedName>
    <alternativeName>
        <fullName evidence="10">t(6)A37 threonylcarbamoyladenosine biosynthesis protein TsaE</fullName>
    </alternativeName>
</protein>
<comment type="caution">
    <text evidence="11">The sequence shown here is derived from an EMBL/GenBank/DDBJ whole genome shotgun (WGS) entry which is preliminary data.</text>
</comment>
<organism evidence="11 12">
    <name type="scientific">Candidatus Gallitreponema excrementavium</name>
    <dbReference type="NCBI Taxonomy" id="2840840"/>
    <lineage>
        <taxon>Bacteria</taxon>
        <taxon>Pseudomonadati</taxon>
        <taxon>Spirochaetota</taxon>
        <taxon>Spirochaetia</taxon>
        <taxon>Spirochaetales</taxon>
        <taxon>Candidatus Gallitreponema</taxon>
    </lineage>
</organism>
<evidence type="ECO:0000256" key="3">
    <source>
        <dbReference type="ARBA" id="ARBA00019010"/>
    </source>
</evidence>